<accession>A0A1G9M1V2</accession>
<dbReference type="OrthoDB" id="9803706at2"/>
<dbReference type="AlphaFoldDB" id="A0A1G9M1V2"/>
<dbReference type="InterPro" id="IPR034733">
    <property type="entry name" value="AcCoA_carboxyl_beta"/>
</dbReference>
<evidence type="ECO:0000313" key="4">
    <source>
        <dbReference type="Proteomes" id="UP000199759"/>
    </source>
</evidence>
<dbReference type="SUPFAM" id="SSF52096">
    <property type="entry name" value="ClpP/crotonase"/>
    <property type="match status" value="2"/>
</dbReference>
<proteinExistence type="predicted"/>
<dbReference type="InterPro" id="IPR011762">
    <property type="entry name" value="COA_CT_N"/>
</dbReference>
<dbReference type="GO" id="GO:0016874">
    <property type="term" value="F:ligase activity"/>
    <property type="evidence" value="ECO:0007669"/>
    <property type="project" value="InterPro"/>
</dbReference>
<dbReference type="PANTHER" id="PTHR22855:SF46">
    <property type="entry name" value="METHYLCROTONOYL-COA CARBOXYLASE"/>
    <property type="match status" value="1"/>
</dbReference>
<reference evidence="3 4" key="1">
    <citation type="submission" date="2016-10" db="EMBL/GenBank/DDBJ databases">
        <authorList>
            <person name="de Groot N.N."/>
        </authorList>
    </citation>
    <scope>NUCLEOTIDE SEQUENCE [LARGE SCALE GENOMIC DNA]</scope>
    <source>
        <strain evidence="3 4">DSM 16077</strain>
    </source>
</reference>
<keyword evidence="4" id="KW-1185">Reference proteome</keyword>
<feature type="domain" description="CoA carboxyltransferase C-terminal" evidence="2">
    <location>
        <begin position="274"/>
        <end position="540"/>
    </location>
</feature>
<name>A0A1G9M1V2_9PROT</name>
<dbReference type="PROSITE" id="PS50980">
    <property type="entry name" value="COA_CT_NTER"/>
    <property type="match status" value="1"/>
</dbReference>
<dbReference type="Gene3D" id="3.90.226.10">
    <property type="entry name" value="2-enoyl-CoA Hydratase, Chain A, domain 1"/>
    <property type="match status" value="2"/>
</dbReference>
<protein>
    <submittedName>
        <fullName evidence="3">Geranyl-CoA carboxylase beta subunit</fullName>
    </submittedName>
</protein>
<dbReference type="Pfam" id="PF01039">
    <property type="entry name" value="Carboxyl_trans"/>
    <property type="match status" value="1"/>
</dbReference>
<gene>
    <name evidence="3" type="ORF">SAMN04488568_101292</name>
</gene>
<dbReference type="InterPro" id="IPR029045">
    <property type="entry name" value="ClpP/crotonase-like_dom_sf"/>
</dbReference>
<evidence type="ECO:0000313" key="3">
    <source>
        <dbReference type="EMBL" id="SDL68124.1"/>
    </source>
</evidence>
<evidence type="ECO:0000259" key="2">
    <source>
        <dbReference type="PROSITE" id="PS50989"/>
    </source>
</evidence>
<dbReference type="InterPro" id="IPR011763">
    <property type="entry name" value="COA_CT_C"/>
</dbReference>
<dbReference type="STRING" id="144026.SAMN04488568_101292"/>
<dbReference type="EMBL" id="FNHG01000001">
    <property type="protein sequence ID" value="SDL68124.1"/>
    <property type="molecule type" value="Genomic_DNA"/>
</dbReference>
<dbReference type="RefSeq" id="WP_091765652.1">
    <property type="nucleotide sequence ID" value="NZ_FNHG01000001.1"/>
</dbReference>
<evidence type="ECO:0000259" key="1">
    <source>
        <dbReference type="PROSITE" id="PS50980"/>
    </source>
</evidence>
<organism evidence="3 4">
    <name type="scientific">Maricaulis salignorans</name>
    <dbReference type="NCBI Taxonomy" id="144026"/>
    <lineage>
        <taxon>Bacteria</taxon>
        <taxon>Pseudomonadati</taxon>
        <taxon>Pseudomonadota</taxon>
        <taxon>Alphaproteobacteria</taxon>
        <taxon>Maricaulales</taxon>
        <taxon>Maricaulaceae</taxon>
        <taxon>Maricaulis</taxon>
    </lineage>
</organism>
<dbReference type="PROSITE" id="PS50989">
    <property type="entry name" value="COA_CT_CTER"/>
    <property type="match status" value="1"/>
</dbReference>
<feature type="domain" description="CoA carboxyltransferase N-terminal" evidence="1">
    <location>
        <begin position="22"/>
        <end position="279"/>
    </location>
</feature>
<dbReference type="PANTHER" id="PTHR22855">
    <property type="entry name" value="ACETYL, PROPIONYL, PYRUVATE, AND GLUTACONYL CARBOXYLASE-RELATED"/>
    <property type="match status" value="1"/>
</dbReference>
<dbReference type="Proteomes" id="UP000199759">
    <property type="component" value="Unassembled WGS sequence"/>
</dbReference>
<dbReference type="FunFam" id="3.90.226.10:FF:000021">
    <property type="entry name" value="Acetyl-CoA carboxylase carboxyltransferase subunit"/>
    <property type="match status" value="1"/>
</dbReference>
<dbReference type="InterPro" id="IPR045190">
    <property type="entry name" value="MCCB/AccD1-like"/>
</dbReference>
<sequence length="540" mass="57999">MTAFQTSTDPQRPDFAQNRADMLALIDRLETLNGRAAIASERRRERFEKRGQLTPRDRLARLLDPGMPFLAIGNLAGYMVDTQDEAKSIPGSTLIAGIGYVSGVRCVVTVDDSGIRAGAIMAGSGYKLRRAEEIALQQKLPFIHLVESAGGDLLNYDVGSFALSGALFANLARLSKAGIPTIAILHGSSTAGGAYMPGLSDYVVAVKDRGKAFLAGPPLLKAATGEIATDEELGGAQMHSETSGLVEYLAASDDEAVAMVRELVGRFDWNANCPERRPVAFEEPRLDIGELAGIVPVDYRRPYDVREVVARIVDGSDFSDFKPGFGVSTVCLQASIYGYPCGIIGNNGPIDPQGANKAAQFIQLCDQAATPLIFLQNTTGYLVGREYEQAGMIKHGSKMIQAVTNASVPRLTLMIGASYGAGNYGMCGRGFDPDFLFSWPNASMGVMGGEQAATVMGIVAEEAAQTRGFELDPAMMAEQSKQLAEHFNRQSDAFYTSGHMLDDGMIDPRDTRKALGFMLGIVWEAAHRSLRPNSFGVARL</sequence>